<evidence type="ECO:0000256" key="4">
    <source>
        <dbReference type="RuleBase" id="RU361188"/>
    </source>
</evidence>
<dbReference type="EMBL" id="WBSM01000001">
    <property type="protein sequence ID" value="KAB8289109.1"/>
    <property type="molecule type" value="Genomic_DNA"/>
</dbReference>
<evidence type="ECO:0000313" key="10">
    <source>
        <dbReference type="Proteomes" id="UP000482084"/>
    </source>
</evidence>
<dbReference type="Proteomes" id="UP000469943">
    <property type="component" value="Unassembled WGS sequence"/>
</dbReference>
<dbReference type="Pfam" id="PF17189">
    <property type="entry name" value="Glyco_hydro_30C"/>
    <property type="match status" value="1"/>
</dbReference>
<keyword evidence="2" id="KW-0732">Signal</keyword>
<proteinExistence type="inferred from homology"/>
<dbReference type="Gene3D" id="2.60.40.1180">
    <property type="entry name" value="Golgi alpha-mannosidase II"/>
    <property type="match status" value="1"/>
</dbReference>
<gene>
    <name evidence="7" type="ORF">DSM100688_0187</name>
    <name evidence="8" type="ORF">GFD24_00960</name>
</gene>
<dbReference type="RefSeq" id="WP_152357305.1">
    <property type="nucleotide sequence ID" value="NZ_WBSM01000001.1"/>
</dbReference>
<evidence type="ECO:0000313" key="7">
    <source>
        <dbReference type="EMBL" id="KAB8289109.1"/>
    </source>
</evidence>
<dbReference type="InterPro" id="IPR001139">
    <property type="entry name" value="Glyco_hydro_30"/>
</dbReference>
<accession>A0A6L4X1Y1</accession>
<comment type="caution">
    <text evidence="7">The sequence shown here is derived from an EMBL/GenBank/DDBJ whole genome shotgun (WGS) entry which is preliminary data.</text>
</comment>
<dbReference type="PRINTS" id="PR00843">
    <property type="entry name" value="GLHYDRLASE30"/>
</dbReference>
<evidence type="ECO:0000313" key="9">
    <source>
        <dbReference type="Proteomes" id="UP000469943"/>
    </source>
</evidence>
<evidence type="ECO:0000256" key="3">
    <source>
        <dbReference type="ARBA" id="ARBA00022801"/>
    </source>
</evidence>
<reference evidence="7 10" key="2">
    <citation type="submission" date="2019-10" db="EMBL/GenBank/DDBJ databases">
        <title>Characterization of the phylogenetic diversity of two novel species belonging to the genus Bifidobacterium: Bifidobacterium cebidarum sp. nov. and Bifidobacterium leontopitheci sp. nov.</title>
        <authorList>
            <person name="Lugli G.A."/>
            <person name="Duranti S."/>
            <person name="Milani C."/>
            <person name="Turroni F."/>
            <person name="Ventura M."/>
        </authorList>
    </citation>
    <scope>NUCLEOTIDE SEQUENCE [LARGE SCALE GENOMIC DNA]</scope>
    <source>
        <strain evidence="7 10">DSM 100688</strain>
    </source>
</reference>
<evidence type="ECO:0000259" key="6">
    <source>
        <dbReference type="Pfam" id="PF17189"/>
    </source>
</evidence>
<dbReference type="Gene3D" id="3.20.20.80">
    <property type="entry name" value="Glycosidases"/>
    <property type="match status" value="1"/>
</dbReference>
<reference evidence="8 9" key="1">
    <citation type="submission" date="2019-10" db="EMBL/GenBank/DDBJ databases">
        <title>Bifidobacterium from non-human primates.</title>
        <authorList>
            <person name="Modesto M."/>
        </authorList>
    </citation>
    <scope>NUCLEOTIDE SEQUENCE [LARGE SCALE GENOMIC DNA]</scope>
    <source>
        <strain evidence="8 9">TREM</strain>
    </source>
</reference>
<dbReference type="OrthoDB" id="9806701at2"/>
<dbReference type="Proteomes" id="UP000482084">
    <property type="component" value="Unassembled WGS sequence"/>
</dbReference>
<dbReference type="Pfam" id="PF02055">
    <property type="entry name" value="Glyco_hydro_30"/>
    <property type="match status" value="1"/>
</dbReference>
<dbReference type="PANTHER" id="PTHR11069">
    <property type="entry name" value="GLUCOSYLCERAMIDASE"/>
    <property type="match status" value="1"/>
</dbReference>
<dbReference type="SUPFAM" id="SSF51445">
    <property type="entry name" value="(Trans)glycosidases"/>
    <property type="match status" value="1"/>
</dbReference>
<dbReference type="AlphaFoldDB" id="A0A6L4X1Y1"/>
<dbReference type="InterPro" id="IPR033453">
    <property type="entry name" value="Glyco_hydro_30_TIM-barrel"/>
</dbReference>
<dbReference type="InterPro" id="IPR013780">
    <property type="entry name" value="Glyco_hydro_b"/>
</dbReference>
<keyword evidence="3 4" id="KW-0378">Hydrolase</keyword>
<dbReference type="InterPro" id="IPR033452">
    <property type="entry name" value="GH30_C"/>
</dbReference>
<dbReference type="EMBL" id="WHZX01000001">
    <property type="protein sequence ID" value="NEG70822.1"/>
    <property type="molecule type" value="Genomic_DNA"/>
</dbReference>
<comment type="similarity">
    <text evidence="1 4">Belongs to the glycosyl hydrolase 30 family.</text>
</comment>
<organism evidence="7 10">
    <name type="scientific">Bifidobacterium ramosum</name>
    <dbReference type="NCBI Taxonomy" id="1798158"/>
    <lineage>
        <taxon>Bacteria</taxon>
        <taxon>Bacillati</taxon>
        <taxon>Actinomycetota</taxon>
        <taxon>Actinomycetes</taxon>
        <taxon>Bifidobacteriales</taxon>
        <taxon>Bifidobacteriaceae</taxon>
        <taxon>Bifidobacterium</taxon>
    </lineage>
</organism>
<protein>
    <submittedName>
        <fullName evidence="7">Glycosyl hydrolase</fullName>
    </submittedName>
</protein>
<evidence type="ECO:0000313" key="8">
    <source>
        <dbReference type="EMBL" id="NEG70822.1"/>
    </source>
</evidence>
<evidence type="ECO:0000256" key="1">
    <source>
        <dbReference type="ARBA" id="ARBA00005382"/>
    </source>
</evidence>
<dbReference type="PANTHER" id="PTHR11069:SF23">
    <property type="entry name" value="LYSOSOMAL ACID GLUCOSYLCERAMIDASE"/>
    <property type="match status" value="1"/>
</dbReference>
<dbReference type="GO" id="GO:0016020">
    <property type="term" value="C:membrane"/>
    <property type="evidence" value="ECO:0007669"/>
    <property type="project" value="GOC"/>
</dbReference>
<name>A0A6L4X1Y1_9BIFI</name>
<feature type="domain" description="Glycosyl hydrolase family 30 TIM-barrel" evidence="5">
    <location>
        <begin position="40"/>
        <end position="373"/>
    </location>
</feature>
<keyword evidence="10" id="KW-1185">Reference proteome</keyword>
<keyword evidence="4" id="KW-0326">Glycosidase</keyword>
<evidence type="ECO:0000259" key="5">
    <source>
        <dbReference type="Pfam" id="PF02055"/>
    </source>
</evidence>
<dbReference type="InterPro" id="IPR017853">
    <property type="entry name" value="GH"/>
</dbReference>
<evidence type="ECO:0000256" key="2">
    <source>
        <dbReference type="ARBA" id="ARBA00022729"/>
    </source>
</evidence>
<dbReference type="GO" id="GO:0004348">
    <property type="term" value="F:glucosylceramidase activity"/>
    <property type="evidence" value="ECO:0007669"/>
    <property type="project" value="InterPro"/>
</dbReference>
<sequence length="448" mass="49782">MNTIYMTDGPERMFTPIEEDAAGAADVTITVDPGHRHQSIDGFGASFTDSSAHLIGQVLDDGDRTYAMSKLFDPKLGIGLSLLRNPMGASDYARTIYSYDDMPDGHEDMELEHFSIHHDTGSIIPLTKWAMELNPQLKLIASPWSAPGWMKTSGSMIGGELKEDRYKVYARYFVRFLQAYAEQGVPVFAVTPQNEPLFVPGHYPGMLMPADREVRFVRDFLRPALHDAGLDTRVFGYDHNWDRIDYPLNLLDEAADAFDGIAWHWYGGRPVSQSRVAAIFPGKDVYFTEGSGGEWIPEFEPAFSNLMRTGIDILRNGSKSFILWNLALDEHNGPVVPGFGRSTCRGLLRVDQTDRTVEYTLDYYGLAHFSKFIRPDAVRIDSSQTAGVRSLACRNTDGSTVAVLFNDADHAVRVVVEVCGMDGSPCTATMPAKAALTVVWNDENNGMR</sequence>
<dbReference type="GO" id="GO:0006680">
    <property type="term" value="P:glucosylceramide catabolic process"/>
    <property type="evidence" value="ECO:0007669"/>
    <property type="project" value="TreeGrafter"/>
</dbReference>
<feature type="domain" description="Glycosyl hydrolase family 30 beta sandwich" evidence="6">
    <location>
        <begin position="376"/>
        <end position="438"/>
    </location>
</feature>